<accession>A0A1M5UK71</accession>
<name>A0A1M5UK71_9BACT</name>
<keyword evidence="2" id="KW-1185">Reference proteome</keyword>
<gene>
    <name evidence="1" type="ORF">SAMN04488109_4738</name>
</gene>
<dbReference type="STRING" id="947013.SAMN04488109_4738"/>
<reference evidence="1 2" key="1">
    <citation type="submission" date="2016-11" db="EMBL/GenBank/DDBJ databases">
        <authorList>
            <person name="Jaros S."/>
            <person name="Januszkiewicz K."/>
            <person name="Wedrychowicz H."/>
        </authorList>
    </citation>
    <scope>NUCLEOTIDE SEQUENCE [LARGE SCALE GENOMIC DNA]</scope>
    <source>
        <strain evidence="1 2">DSM 24574</strain>
    </source>
</reference>
<evidence type="ECO:0000313" key="1">
    <source>
        <dbReference type="EMBL" id="SHH63330.1"/>
    </source>
</evidence>
<sequence length="91" mass="10216">MYSSCWEVIKDDSKRTFEVCGKGANNNFFTNSIHGMQRAGMNVSGLTLPVGVTNSNKEGIKVPGYTKEEGLHERLLGEYRVIQRQSIDFDD</sequence>
<organism evidence="1 2">
    <name type="scientific">Chryseolinea serpens</name>
    <dbReference type="NCBI Taxonomy" id="947013"/>
    <lineage>
        <taxon>Bacteria</taxon>
        <taxon>Pseudomonadati</taxon>
        <taxon>Bacteroidota</taxon>
        <taxon>Cytophagia</taxon>
        <taxon>Cytophagales</taxon>
        <taxon>Fulvivirgaceae</taxon>
        <taxon>Chryseolinea</taxon>
    </lineage>
</organism>
<protein>
    <submittedName>
        <fullName evidence="1">Uncharacterized protein</fullName>
    </submittedName>
</protein>
<dbReference type="Proteomes" id="UP000184212">
    <property type="component" value="Unassembled WGS sequence"/>
</dbReference>
<evidence type="ECO:0000313" key="2">
    <source>
        <dbReference type="Proteomes" id="UP000184212"/>
    </source>
</evidence>
<dbReference type="AlphaFoldDB" id="A0A1M5UK71"/>
<dbReference type="RefSeq" id="WP_073138986.1">
    <property type="nucleotide sequence ID" value="NZ_FQWQ01000003.1"/>
</dbReference>
<proteinExistence type="predicted"/>
<dbReference type="OrthoDB" id="981178at2"/>
<dbReference type="EMBL" id="FQWQ01000003">
    <property type="protein sequence ID" value="SHH63330.1"/>
    <property type="molecule type" value="Genomic_DNA"/>
</dbReference>